<protein>
    <submittedName>
        <fullName evidence="4">SDR family NAD(P)-dependent oxidoreductase</fullName>
    </submittedName>
</protein>
<dbReference type="InterPro" id="IPR002347">
    <property type="entry name" value="SDR_fam"/>
</dbReference>
<feature type="domain" description="Ketoreductase" evidence="3">
    <location>
        <begin position="6"/>
        <end position="198"/>
    </location>
</feature>
<dbReference type="PROSITE" id="PS00061">
    <property type="entry name" value="ADH_SHORT"/>
    <property type="match status" value="1"/>
</dbReference>
<dbReference type="InterPro" id="IPR036291">
    <property type="entry name" value="NAD(P)-bd_dom_sf"/>
</dbReference>
<dbReference type="InterPro" id="IPR057326">
    <property type="entry name" value="KR_dom"/>
</dbReference>
<reference evidence="5" key="1">
    <citation type="journal article" date="2019" name="Int. J. Syst. Evol. Microbiol.">
        <title>The Global Catalogue of Microorganisms (GCM) 10K type strain sequencing project: providing services to taxonomists for standard genome sequencing and annotation.</title>
        <authorList>
            <consortium name="The Broad Institute Genomics Platform"/>
            <consortium name="The Broad Institute Genome Sequencing Center for Infectious Disease"/>
            <person name="Wu L."/>
            <person name="Ma J."/>
        </authorList>
    </citation>
    <scope>NUCLEOTIDE SEQUENCE [LARGE SCALE GENOMIC DNA]</scope>
    <source>
        <strain evidence="5">JCM 18015</strain>
    </source>
</reference>
<evidence type="ECO:0000256" key="2">
    <source>
        <dbReference type="RuleBase" id="RU000363"/>
    </source>
</evidence>
<dbReference type="PANTHER" id="PTHR42879">
    <property type="entry name" value="3-OXOACYL-(ACYL-CARRIER-PROTEIN) REDUCTASE"/>
    <property type="match status" value="1"/>
</dbReference>
<dbReference type="Gene3D" id="3.40.50.720">
    <property type="entry name" value="NAD(P)-binding Rossmann-like Domain"/>
    <property type="match status" value="1"/>
</dbReference>
<proteinExistence type="inferred from homology"/>
<dbReference type="Proteomes" id="UP001499910">
    <property type="component" value="Unassembled WGS sequence"/>
</dbReference>
<organism evidence="4 5">
    <name type="scientific">[Roseibacterium] beibuensis</name>
    <dbReference type="NCBI Taxonomy" id="1193142"/>
    <lineage>
        <taxon>Bacteria</taxon>
        <taxon>Pseudomonadati</taxon>
        <taxon>Pseudomonadota</taxon>
        <taxon>Alphaproteobacteria</taxon>
        <taxon>Rhodobacterales</taxon>
        <taxon>Roseobacteraceae</taxon>
        <taxon>Roseicyclus</taxon>
    </lineage>
</organism>
<dbReference type="SUPFAM" id="SSF51735">
    <property type="entry name" value="NAD(P)-binding Rossmann-fold domains"/>
    <property type="match status" value="1"/>
</dbReference>
<gene>
    <name evidence="4" type="ORF">GCM10023209_03800</name>
</gene>
<dbReference type="RefSeq" id="WP_259546973.1">
    <property type="nucleotide sequence ID" value="NZ_BAABHW010000001.1"/>
</dbReference>
<name>A0ABP9KTX1_9RHOB</name>
<sequence>MQHQGRHALVTGGGTGIGLDIAHALAAEGAEVTITGRNLDRLDEMAEGHAHLHPMQMDVADEASVRNGIAEAAEARGPVSICIANAGIAEGAPFAKASLDHWQKIMATNVDGVFLTFQAALATLAPGDWGRMIAISSIAGLRGLKGAIAYTASKHAVIGMVRGLSEEYMGGAVTFNALCPGYVDTPIVERNAAQIAAARGITEDEARAYLARGNRHKNLLQADEVTAAALWLASDGARSVNGQAIQIAGGQVA</sequence>
<dbReference type="CDD" id="cd05233">
    <property type="entry name" value="SDR_c"/>
    <property type="match status" value="1"/>
</dbReference>
<dbReference type="PANTHER" id="PTHR42879:SF2">
    <property type="entry name" value="3-OXOACYL-[ACYL-CARRIER-PROTEIN] REDUCTASE FABG"/>
    <property type="match status" value="1"/>
</dbReference>
<comment type="similarity">
    <text evidence="1 2">Belongs to the short-chain dehydrogenases/reductases (SDR) family.</text>
</comment>
<dbReference type="PRINTS" id="PR00081">
    <property type="entry name" value="GDHRDH"/>
</dbReference>
<dbReference type="EMBL" id="BAABHW010000001">
    <property type="protein sequence ID" value="GAA5065820.1"/>
    <property type="molecule type" value="Genomic_DNA"/>
</dbReference>
<dbReference type="PRINTS" id="PR00080">
    <property type="entry name" value="SDRFAMILY"/>
</dbReference>
<evidence type="ECO:0000259" key="3">
    <source>
        <dbReference type="SMART" id="SM00822"/>
    </source>
</evidence>
<dbReference type="Pfam" id="PF00106">
    <property type="entry name" value="adh_short"/>
    <property type="match status" value="1"/>
</dbReference>
<keyword evidence="5" id="KW-1185">Reference proteome</keyword>
<evidence type="ECO:0000313" key="4">
    <source>
        <dbReference type="EMBL" id="GAA5065820.1"/>
    </source>
</evidence>
<dbReference type="InterPro" id="IPR020904">
    <property type="entry name" value="Sc_DH/Rdtase_CS"/>
</dbReference>
<evidence type="ECO:0000256" key="1">
    <source>
        <dbReference type="ARBA" id="ARBA00006484"/>
    </source>
</evidence>
<dbReference type="InterPro" id="IPR050259">
    <property type="entry name" value="SDR"/>
</dbReference>
<comment type="caution">
    <text evidence="4">The sequence shown here is derived from an EMBL/GenBank/DDBJ whole genome shotgun (WGS) entry which is preliminary data.</text>
</comment>
<accession>A0ABP9KTX1</accession>
<evidence type="ECO:0000313" key="5">
    <source>
        <dbReference type="Proteomes" id="UP001499910"/>
    </source>
</evidence>
<dbReference type="SMART" id="SM00822">
    <property type="entry name" value="PKS_KR"/>
    <property type="match status" value="1"/>
</dbReference>